<keyword evidence="3" id="KW-0597">Phosphoprotein</keyword>
<dbReference type="Pfam" id="PF02801">
    <property type="entry name" value="Ketoacyl-synt_C"/>
    <property type="match status" value="1"/>
</dbReference>
<comment type="pathway">
    <text evidence="1">Lipid metabolism; fatty acid biosynthesis.</text>
</comment>
<dbReference type="Pfam" id="PF00550">
    <property type="entry name" value="PP-binding"/>
    <property type="match status" value="1"/>
</dbReference>
<dbReference type="InterPro" id="IPR009081">
    <property type="entry name" value="PP-bd_ACP"/>
</dbReference>
<dbReference type="PANTHER" id="PTHR43775">
    <property type="entry name" value="FATTY ACID SYNTHASE"/>
    <property type="match status" value="1"/>
</dbReference>
<name>A0ABS1WE17_9GAMM</name>
<dbReference type="InterPro" id="IPR014031">
    <property type="entry name" value="Ketoacyl_synth_C"/>
</dbReference>
<evidence type="ECO:0000256" key="2">
    <source>
        <dbReference type="ARBA" id="ARBA00022450"/>
    </source>
</evidence>
<dbReference type="PANTHER" id="PTHR43775:SF37">
    <property type="entry name" value="SI:DKEY-61P9.11"/>
    <property type="match status" value="1"/>
</dbReference>
<dbReference type="Gene3D" id="3.40.50.1820">
    <property type="entry name" value="alpha/beta hydrolase"/>
    <property type="match status" value="1"/>
</dbReference>
<accession>A0ABS1WE17</accession>
<organism evidence="7 8">
    <name type="scientific">Legionella bononiensis</name>
    <dbReference type="NCBI Taxonomy" id="2793102"/>
    <lineage>
        <taxon>Bacteria</taxon>
        <taxon>Pseudomonadati</taxon>
        <taxon>Pseudomonadota</taxon>
        <taxon>Gammaproteobacteria</taxon>
        <taxon>Legionellales</taxon>
        <taxon>Legionellaceae</taxon>
        <taxon>Legionella</taxon>
    </lineage>
</organism>
<dbReference type="Gene3D" id="1.10.1200.10">
    <property type="entry name" value="ACP-like"/>
    <property type="match status" value="1"/>
</dbReference>
<reference evidence="7 8" key="1">
    <citation type="submission" date="2020-12" db="EMBL/GenBank/DDBJ databases">
        <title>WGS of Legionella: environmental sample.</title>
        <authorList>
            <person name="Cristino S."/>
            <person name="Girolamini L."/>
            <person name="Salaris S."/>
            <person name="Pascale M.R."/>
            <person name="Mazzotta M."/>
            <person name="Orsini M."/>
            <person name="Grottola A."/>
        </authorList>
    </citation>
    <scope>NUCLEOTIDE SEQUENCE [LARGE SCALE GENOMIC DNA]</scope>
    <source>
        <strain evidence="7 8">30cs62</strain>
    </source>
</reference>
<evidence type="ECO:0000256" key="1">
    <source>
        <dbReference type="ARBA" id="ARBA00005194"/>
    </source>
</evidence>
<dbReference type="SMART" id="SM00825">
    <property type="entry name" value="PKS_KS"/>
    <property type="match status" value="1"/>
</dbReference>
<evidence type="ECO:0000256" key="4">
    <source>
        <dbReference type="ARBA" id="ARBA00022679"/>
    </source>
</evidence>
<comment type="caution">
    <text evidence="7">The sequence shown here is derived from an EMBL/GenBank/DDBJ whole genome shotgun (WGS) entry which is preliminary data.</text>
</comment>
<evidence type="ECO:0000313" key="7">
    <source>
        <dbReference type="EMBL" id="MBL7527604.1"/>
    </source>
</evidence>
<dbReference type="PROSITE" id="PS00012">
    <property type="entry name" value="PHOSPHOPANTETHEINE"/>
    <property type="match status" value="1"/>
</dbReference>
<dbReference type="InterPro" id="IPR016039">
    <property type="entry name" value="Thiolase-like"/>
</dbReference>
<evidence type="ECO:0000259" key="5">
    <source>
        <dbReference type="PROSITE" id="PS50075"/>
    </source>
</evidence>
<dbReference type="GO" id="GO:0016787">
    <property type="term" value="F:hydrolase activity"/>
    <property type="evidence" value="ECO:0007669"/>
    <property type="project" value="UniProtKB-KW"/>
</dbReference>
<evidence type="ECO:0000256" key="3">
    <source>
        <dbReference type="ARBA" id="ARBA00022553"/>
    </source>
</evidence>
<gene>
    <name evidence="7" type="ORF">I5282_13630</name>
</gene>
<dbReference type="Pfam" id="PF00109">
    <property type="entry name" value="ketoacyl-synt"/>
    <property type="match status" value="1"/>
</dbReference>
<dbReference type="RefSeq" id="WP_203108975.1">
    <property type="nucleotide sequence ID" value="NZ_JADOBG010000010.1"/>
</dbReference>
<dbReference type="SUPFAM" id="SSF53474">
    <property type="entry name" value="alpha/beta-Hydrolases"/>
    <property type="match status" value="1"/>
</dbReference>
<dbReference type="EMBL" id="JADWVN010000026">
    <property type="protein sequence ID" value="MBL7527604.1"/>
    <property type="molecule type" value="Genomic_DNA"/>
</dbReference>
<dbReference type="InterPro" id="IPR029058">
    <property type="entry name" value="AB_hydrolase_fold"/>
</dbReference>
<evidence type="ECO:0000313" key="8">
    <source>
        <dbReference type="Proteomes" id="UP000809910"/>
    </source>
</evidence>
<dbReference type="Gene3D" id="3.40.47.10">
    <property type="match status" value="1"/>
</dbReference>
<dbReference type="InterPro" id="IPR000073">
    <property type="entry name" value="AB_hydrolase_1"/>
</dbReference>
<dbReference type="Proteomes" id="UP000809910">
    <property type="component" value="Unassembled WGS sequence"/>
</dbReference>
<dbReference type="PROSITE" id="PS52004">
    <property type="entry name" value="KS3_2"/>
    <property type="match status" value="1"/>
</dbReference>
<protein>
    <submittedName>
        <fullName evidence="7">Alpha/beta fold hydrolase</fullName>
    </submittedName>
</protein>
<dbReference type="InterPro" id="IPR014030">
    <property type="entry name" value="Ketoacyl_synth_N"/>
</dbReference>
<sequence>MNTSQERIALVGMACRLPDAHTVNEFWQNLIQGRVSTKKKRLWPDGSSAYSGFLDDPNSFDAAFFNCSPNEAQCMSPQLRQLLEVSYQAIESSGLTIKKLGELNTGVFCTSLPGDYKNILAQDAHNAINPYSFSGNAPSAMSGRLSYYYDFHGPSISIDTACSSGLTALHLAQLSIKNGDCDAALVGGASIFSTSEFHTLAAASQMLSKDHECAAFDEKADGFVASEAVICLVLIRESKAQELGIPVYGLIKELKLNHNGLSNGLMAPNAKQQESLIRQCYQQAGLSLKDIALFETHGTATKLGDSIELRGLANALGAQGDSVSYLGASKMIIGHCLVCSALASVIKVALSYHYQMIPPNPLFKTMNPLLTIPDGLAINTTAVPWPKGKQYASISAYGFTGSNGHLIMEFVEHQKTNAELLPPYSFERVEYHVKNNQQRIAKMETQTSEMEACIEVLCEVLSYQANKLDLSKSLAELGIDSLSALNVLTKLKERGYATSADKVWSAPTLRDFAHELTPPVHEDIESDIPGLRKKKSNGLEWLYSNGDGPILILLPPLNSDYKAWMRQIPMFLKRRYRLCIPHYPGHGAQALEESLVLEGLANKIADFAYSLPQKAHFIGWSLGGILSILIATVHRDLIKSMTLIACTTQFDESLFEKTVEMQDDLNSRDDLLKIVFQTEQSISEYISCKTAMTVLKDYYQELIHLSIEPQALSAISTPTQIILGKHDPVINAQQVERLKTIPHQALTVFEQAGHFIPITSAAEFNSLVLSFVDSIENTKADEHV</sequence>
<dbReference type="InterPro" id="IPR050091">
    <property type="entry name" value="PKS_NRPS_Biosynth_Enz"/>
</dbReference>
<feature type="domain" description="Ketosynthase family 3 (KS3)" evidence="6">
    <location>
        <begin position="5"/>
        <end position="410"/>
    </location>
</feature>
<dbReference type="InterPro" id="IPR006162">
    <property type="entry name" value="Ppantetheine_attach_site"/>
</dbReference>
<evidence type="ECO:0000259" key="6">
    <source>
        <dbReference type="PROSITE" id="PS52004"/>
    </source>
</evidence>
<keyword evidence="2" id="KW-0596">Phosphopantetheine</keyword>
<keyword evidence="7" id="KW-0378">Hydrolase</keyword>
<keyword evidence="8" id="KW-1185">Reference proteome</keyword>
<dbReference type="CDD" id="cd00833">
    <property type="entry name" value="PKS"/>
    <property type="match status" value="1"/>
</dbReference>
<dbReference type="Pfam" id="PF12697">
    <property type="entry name" value="Abhydrolase_6"/>
    <property type="match status" value="1"/>
</dbReference>
<dbReference type="InterPro" id="IPR036736">
    <property type="entry name" value="ACP-like_sf"/>
</dbReference>
<keyword evidence="4" id="KW-0808">Transferase</keyword>
<dbReference type="SUPFAM" id="SSF53901">
    <property type="entry name" value="Thiolase-like"/>
    <property type="match status" value="1"/>
</dbReference>
<dbReference type="InterPro" id="IPR018201">
    <property type="entry name" value="Ketoacyl_synth_AS"/>
</dbReference>
<proteinExistence type="predicted"/>
<dbReference type="PROSITE" id="PS50075">
    <property type="entry name" value="CARRIER"/>
    <property type="match status" value="1"/>
</dbReference>
<dbReference type="SUPFAM" id="SSF47336">
    <property type="entry name" value="ACP-like"/>
    <property type="match status" value="1"/>
</dbReference>
<dbReference type="PROSITE" id="PS00606">
    <property type="entry name" value="KS3_1"/>
    <property type="match status" value="1"/>
</dbReference>
<feature type="domain" description="Carrier" evidence="5">
    <location>
        <begin position="444"/>
        <end position="520"/>
    </location>
</feature>
<dbReference type="InterPro" id="IPR020841">
    <property type="entry name" value="PKS_Beta-ketoAc_synthase_dom"/>
</dbReference>